<name>A0AAV8SLZ9_9ROSI</name>
<protein>
    <recommendedName>
        <fullName evidence="2">4-coumarate--CoA ligase</fullName>
        <ecNumber evidence="2">6.2.1.12</ecNumber>
    </recommendedName>
</protein>
<keyword evidence="5" id="KW-0472">Membrane</keyword>
<evidence type="ECO:0000256" key="5">
    <source>
        <dbReference type="SAM" id="Phobius"/>
    </source>
</evidence>
<dbReference type="Gene3D" id="3.40.50.980">
    <property type="match status" value="1"/>
</dbReference>
<evidence type="ECO:0000256" key="4">
    <source>
        <dbReference type="ARBA" id="ARBA00034252"/>
    </source>
</evidence>
<dbReference type="EMBL" id="JAIWQS010000010">
    <property type="protein sequence ID" value="KAJ8753306.1"/>
    <property type="molecule type" value="Genomic_DNA"/>
</dbReference>
<feature type="domain" description="AMP-dependent synthetase/ligase" evidence="6">
    <location>
        <begin position="191"/>
        <end position="270"/>
    </location>
</feature>
<evidence type="ECO:0000256" key="2">
    <source>
        <dbReference type="ARBA" id="ARBA00012959"/>
    </source>
</evidence>
<keyword evidence="5" id="KW-0812">Transmembrane</keyword>
<keyword evidence="8" id="KW-1185">Reference proteome</keyword>
<feature type="transmembrane region" description="Helical" evidence="5">
    <location>
        <begin position="99"/>
        <end position="121"/>
    </location>
</feature>
<dbReference type="AlphaFoldDB" id="A0AAV8SLZ9"/>
<keyword evidence="3" id="KW-0436">Ligase</keyword>
<dbReference type="PANTHER" id="PTHR24096:SF149">
    <property type="entry name" value="AMP-BINDING DOMAIN-CONTAINING PROTEIN-RELATED"/>
    <property type="match status" value="1"/>
</dbReference>
<comment type="caution">
    <text evidence="7">The sequence shown here is derived from an EMBL/GenBank/DDBJ whole genome shotgun (WGS) entry which is preliminary data.</text>
</comment>
<dbReference type="GO" id="GO:0005777">
    <property type="term" value="C:peroxisome"/>
    <property type="evidence" value="ECO:0007669"/>
    <property type="project" value="TreeGrafter"/>
</dbReference>
<dbReference type="Proteomes" id="UP001159364">
    <property type="component" value="Linkage Group LG10"/>
</dbReference>
<reference evidence="7 8" key="1">
    <citation type="submission" date="2021-09" db="EMBL/GenBank/DDBJ databases">
        <title>Genomic insights and catalytic innovation underlie evolution of tropane alkaloids biosynthesis.</title>
        <authorList>
            <person name="Wang Y.-J."/>
            <person name="Tian T."/>
            <person name="Huang J.-P."/>
            <person name="Huang S.-X."/>
        </authorList>
    </citation>
    <scope>NUCLEOTIDE SEQUENCE [LARGE SCALE GENOMIC DNA]</scope>
    <source>
        <strain evidence="7">KIB-2018</strain>
        <tissue evidence="7">Leaf</tissue>
    </source>
</reference>
<evidence type="ECO:0000313" key="8">
    <source>
        <dbReference type="Proteomes" id="UP001159364"/>
    </source>
</evidence>
<proteinExistence type="inferred from homology"/>
<dbReference type="InterPro" id="IPR042099">
    <property type="entry name" value="ANL_N_sf"/>
</dbReference>
<gene>
    <name evidence="7" type="ORF">K2173_019705</name>
</gene>
<comment type="similarity">
    <text evidence="1">Belongs to the ATP-dependent AMP-binding enzyme family.</text>
</comment>
<accession>A0AAV8SLZ9</accession>
<feature type="domain" description="AMP-dependent synthetase/ligase" evidence="6">
    <location>
        <begin position="48"/>
        <end position="139"/>
    </location>
</feature>
<evidence type="ECO:0000256" key="1">
    <source>
        <dbReference type="ARBA" id="ARBA00006432"/>
    </source>
</evidence>
<keyword evidence="5" id="KW-1133">Transmembrane helix</keyword>
<evidence type="ECO:0000259" key="6">
    <source>
        <dbReference type="Pfam" id="PF00501"/>
    </source>
</evidence>
<dbReference type="SUPFAM" id="SSF56801">
    <property type="entry name" value="Acetyl-CoA synthetase-like"/>
    <property type="match status" value="1"/>
</dbReference>
<dbReference type="EC" id="6.2.1.12" evidence="2"/>
<dbReference type="InterPro" id="IPR000873">
    <property type="entry name" value="AMP-dep_synth/lig_dom"/>
</dbReference>
<dbReference type="Gene3D" id="3.40.50.12780">
    <property type="entry name" value="N-terminal domain of ligase-like"/>
    <property type="match status" value="1"/>
</dbReference>
<dbReference type="Pfam" id="PF00501">
    <property type="entry name" value="AMP-binding"/>
    <property type="match status" value="2"/>
</dbReference>
<dbReference type="GO" id="GO:0016207">
    <property type="term" value="F:4-coumarate-CoA ligase activity"/>
    <property type="evidence" value="ECO:0007669"/>
    <property type="project" value="UniProtKB-EC"/>
</dbReference>
<dbReference type="GO" id="GO:0006744">
    <property type="term" value="P:ubiquinone biosynthetic process"/>
    <property type="evidence" value="ECO:0007669"/>
    <property type="project" value="TreeGrafter"/>
</dbReference>
<organism evidence="7 8">
    <name type="scientific">Erythroxylum novogranatense</name>
    <dbReference type="NCBI Taxonomy" id="1862640"/>
    <lineage>
        <taxon>Eukaryota</taxon>
        <taxon>Viridiplantae</taxon>
        <taxon>Streptophyta</taxon>
        <taxon>Embryophyta</taxon>
        <taxon>Tracheophyta</taxon>
        <taxon>Spermatophyta</taxon>
        <taxon>Magnoliopsida</taxon>
        <taxon>eudicotyledons</taxon>
        <taxon>Gunneridae</taxon>
        <taxon>Pentapetalae</taxon>
        <taxon>rosids</taxon>
        <taxon>fabids</taxon>
        <taxon>Malpighiales</taxon>
        <taxon>Erythroxylaceae</taxon>
        <taxon>Erythroxylum</taxon>
    </lineage>
</organism>
<evidence type="ECO:0000313" key="7">
    <source>
        <dbReference type="EMBL" id="KAJ8753306.1"/>
    </source>
</evidence>
<feature type="transmembrane region" description="Helical" evidence="5">
    <location>
        <begin position="219"/>
        <end position="242"/>
    </location>
</feature>
<evidence type="ECO:0000256" key="3">
    <source>
        <dbReference type="ARBA" id="ARBA00022598"/>
    </source>
</evidence>
<dbReference type="PANTHER" id="PTHR24096">
    <property type="entry name" value="LONG-CHAIN-FATTY-ACID--COA LIGASE"/>
    <property type="match status" value="1"/>
</dbReference>
<comment type="catalytic activity">
    <reaction evidence="4">
        <text>(E)-4-coumarate + ATP + CoA = (E)-4-coumaroyl-CoA + AMP + diphosphate</text>
        <dbReference type="Rhea" id="RHEA:19641"/>
        <dbReference type="ChEBI" id="CHEBI:12876"/>
        <dbReference type="ChEBI" id="CHEBI:30616"/>
        <dbReference type="ChEBI" id="CHEBI:33019"/>
        <dbReference type="ChEBI" id="CHEBI:57287"/>
        <dbReference type="ChEBI" id="CHEBI:85008"/>
        <dbReference type="ChEBI" id="CHEBI:456215"/>
        <dbReference type="EC" id="6.2.1.12"/>
    </reaction>
    <physiologicalReaction direction="left-to-right" evidence="4">
        <dbReference type="Rhea" id="RHEA:19642"/>
    </physiologicalReaction>
</comment>
<sequence length="292" mass="32780">MERPAENSKPKFSHWYSPETGICSSLHSSRTLPDDPFLDVVSFIFSHKHDGVTAFIDCSSGSSISYLKLLPLVKSVAFGLHNEGIRQGDVVLLLLRNSIYFPLVFLGVLYLGAVVSTMYPLCSAQEIKKRIVDCKALFGIPFIGVPKNGNLNVKTDGFETFNMLLNDFTDLALKPVIRQQDTTAIMDNWCLTHGNFISMVELFVRFEASQYQCPSAKNVYLAVLPMFHIYGLSLFVMGLLSLGSSIVVMRKFDIEETVKVIDEYKITHLSLDDYGGMISLMITEEWIQEAIH</sequence>